<dbReference type="SUPFAM" id="SSF63380">
    <property type="entry name" value="Riboflavin synthase domain-like"/>
    <property type="match status" value="1"/>
</dbReference>
<feature type="domain" description="Flavodoxin-like" evidence="3">
    <location>
        <begin position="333"/>
        <end position="468"/>
    </location>
</feature>
<organism evidence="5 6">
    <name type="scientific">Marinoscillum furvescens DSM 4134</name>
    <dbReference type="NCBI Taxonomy" id="1122208"/>
    <lineage>
        <taxon>Bacteria</taxon>
        <taxon>Pseudomonadati</taxon>
        <taxon>Bacteroidota</taxon>
        <taxon>Cytophagia</taxon>
        <taxon>Cytophagales</taxon>
        <taxon>Reichenbachiellaceae</taxon>
        <taxon>Marinoscillum</taxon>
    </lineage>
</organism>
<dbReference type="GO" id="GO:0050667">
    <property type="term" value="P:homocysteine metabolic process"/>
    <property type="evidence" value="ECO:0007669"/>
    <property type="project" value="TreeGrafter"/>
</dbReference>
<dbReference type="Pfam" id="PF03929">
    <property type="entry name" value="PepSY_TM"/>
    <property type="match status" value="1"/>
</dbReference>
<feature type="transmembrane region" description="Helical" evidence="2">
    <location>
        <begin position="173"/>
        <end position="198"/>
    </location>
</feature>
<evidence type="ECO:0000313" key="6">
    <source>
        <dbReference type="Proteomes" id="UP000256779"/>
    </source>
</evidence>
<dbReference type="GO" id="GO:0050660">
    <property type="term" value="F:flavin adenine dinucleotide binding"/>
    <property type="evidence" value="ECO:0007669"/>
    <property type="project" value="TreeGrafter"/>
</dbReference>
<dbReference type="InterPro" id="IPR039261">
    <property type="entry name" value="FNR_nucleotide-bd"/>
</dbReference>
<dbReference type="AlphaFoldDB" id="A0A3D9L181"/>
<dbReference type="InterPro" id="IPR017927">
    <property type="entry name" value="FAD-bd_FR_type"/>
</dbReference>
<keyword evidence="1" id="KW-0285">Flavoprotein</keyword>
<reference evidence="5 6" key="1">
    <citation type="submission" date="2018-07" db="EMBL/GenBank/DDBJ databases">
        <title>Genomic Encyclopedia of Type Strains, Phase IV (KMG-IV): sequencing the most valuable type-strain genomes for metagenomic binning, comparative biology and taxonomic classification.</title>
        <authorList>
            <person name="Goeker M."/>
        </authorList>
    </citation>
    <scope>NUCLEOTIDE SEQUENCE [LARGE SCALE GENOMIC DNA]</scope>
    <source>
        <strain evidence="5 6">DSM 4134</strain>
    </source>
</reference>
<gene>
    <name evidence="5" type="ORF">C7460_11438</name>
</gene>
<dbReference type="PRINTS" id="PR00371">
    <property type="entry name" value="FPNCR"/>
</dbReference>
<keyword evidence="2" id="KW-1133">Transmembrane helix</keyword>
<evidence type="ECO:0000256" key="1">
    <source>
        <dbReference type="ARBA" id="ARBA00022630"/>
    </source>
</evidence>
<comment type="caution">
    <text evidence="5">The sequence shown here is derived from an EMBL/GenBank/DDBJ whole genome shotgun (WGS) entry which is preliminary data.</text>
</comment>
<dbReference type="GO" id="GO:0005829">
    <property type="term" value="C:cytosol"/>
    <property type="evidence" value="ECO:0007669"/>
    <property type="project" value="TreeGrafter"/>
</dbReference>
<dbReference type="RefSeq" id="WP_115868867.1">
    <property type="nucleotide sequence ID" value="NZ_QREG01000014.1"/>
</dbReference>
<evidence type="ECO:0000259" key="4">
    <source>
        <dbReference type="PROSITE" id="PS51384"/>
    </source>
</evidence>
<keyword evidence="2" id="KW-0472">Membrane</keyword>
<dbReference type="GO" id="GO:0030586">
    <property type="term" value="F:[methionine synthase] reductase (NADPH) activity"/>
    <property type="evidence" value="ECO:0007669"/>
    <property type="project" value="TreeGrafter"/>
</dbReference>
<evidence type="ECO:0000256" key="2">
    <source>
        <dbReference type="SAM" id="Phobius"/>
    </source>
</evidence>
<proteinExistence type="predicted"/>
<dbReference type="PANTHER" id="PTHR19384">
    <property type="entry name" value="NITRIC OXIDE SYNTHASE-RELATED"/>
    <property type="match status" value="1"/>
</dbReference>
<dbReference type="InterPro" id="IPR008254">
    <property type="entry name" value="Flavodoxin/NO_synth"/>
</dbReference>
<feature type="domain" description="FAD-binding FR-type" evidence="4">
    <location>
        <begin position="486"/>
        <end position="586"/>
    </location>
</feature>
<dbReference type="Pfam" id="PF00258">
    <property type="entry name" value="Flavodoxin_1"/>
    <property type="match status" value="1"/>
</dbReference>
<dbReference type="InterPro" id="IPR001433">
    <property type="entry name" value="OxRdtase_FAD/NAD-bd"/>
</dbReference>
<accession>A0A3D9L181</accession>
<dbReference type="Pfam" id="PF00175">
    <property type="entry name" value="NAD_binding_1"/>
    <property type="match status" value="1"/>
</dbReference>
<dbReference type="Gene3D" id="2.40.30.10">
    <property type="entry name" value="Translation factors"/>
    <property type="match status" value="1"/>
</dbReference>
<dbReference type="InterPro" id="IPR005625">
    <property type="entry name" value="PepSY-ass_TM"/>
</dbReference>
<protein>
    <submittedName>
        <fullName evidence="5">Sulfite reductase (NADPH) flavoprotein alpha-component</fullName>
    </submittedName>
</protein>
<dbReference type="SUPFAM" id="SSF52218">
    <property type="entry name" value="Flavoproteins"/>
    <property type="match status" value="1"/>
</dbReference>
<evidence type="ECO:0000313" key="5">
    <source>
        <dbReference type="EMBL" id="RED96580.1"/>
    </source>
</evidence>
<evidence type="ECO:0000259" key="3">
    <source>
        <dbReference type="PROSITE" id="PS50902"/>
    </source>
</evidence>
<dbReference type="SUPFAM" id="SSF52343">
    <property type="entry name" value="Ferredoxin reductase-like, C-terminal NADP-linked domain"/>
    <property type="match status" value="1"/>
</dbReference>
<feature type="transmembrane region" description="Helical" evidence="2">
    <location>
        <begin position="131"/>
        <end position="152"/>
    </location>
</feature>
<dbReference type="GO" id="GO:0010181">
    <property type="term" value="F:FMN binding"/>
    <property type="evidence" value="ECO:0007669"/>
    <property type="project" value="InterPro"/>
</dbReference>
<dbReference type="Gene3D" id="3.40.50.360">
    <property type="match status" value="1"/>
</dbReference>
<dbReference type="OrthoDB" id="9789468at2"/>
<keyword evidence="2" id="KW-0812">Transmembrane</keyword>
<dbReference type="InterPro" id="IPR001709">
    <property type="entry name" value="Flavoprot_Pyr_Nucl_cyt_Rdtase"/>
</dbReference>
<dbReference type="InterPro" id="IPR029039">
    <property type="entry name" value="Flavoprotein-like_sf"/>
</dbReference>
<sequence>MLKNLWRYSHFILAVSSSLFLLLATLSGLILAFGPINAEINTYQLAGSQDITIQTLINNLGNDYDEILEINRDASGAVQISAFSSNPAFDGDFYLDPVTGKKIAEIQDKHPVFTFTTNLHRSLFLKTPGRIFVGIASFLLLLIVISGLGLLIKRQGGFSRVFSRVIKENREQYYHVTLGRWAIVPILIIAITGCYLSLVRFEIIATTKGEWENGQTTEHGDAFERYQLKDLRSLEFPFTKEPEDYYTLSLKDRELKVHQYTGDVVQQRRYPFSLMVAMLSFDLHTGAGNWWWAAVLAGSCLSMLYFMYSGALISIARLKSKTKNKFSPQEAEYVILVGSENGSTKHFGHALQHALIDQKKKVYLDDLNNFQSYKQINHLIVLTSTYGDGEAPANASKFIETFHRTPIHRPFQSTVVGFGSRSYSKFCQYAMDVHDAISDNNLVSLPSTPTLINDKNLGAFQDWARSWSVAQGLSLNLPTDKLQSSGKALKLTIVAKKSTQNEEEETFTLELSPKKRLRVHSGDLLSITPPGDAVERLYSVGVLPNGNMIISVKRHNHGICSNYLNQLVLGETFTAAVKNNTHFHLPNKATALVMIGNGTGIGPFLGMINTKTTPKKHLYWGGRTTQSFVLYEDFISRAQKQQSLQNIRIALSQESKKQYVQDLLLEDQEKVARLIKKNSTLMICGSLAMKKGVLEVLATICSNHGLPSIQELEQDGFIRSDCY</sequence>
<name>A0A3D9L181_MARFU</name>
<dbReference type="PROSITE" id="PS51384">
    <property type="entry name" value="FAD_FR"/>
    <property type="match status" value="1"/>
</dbReference>
<dbReference type="Gene3D" id="3.40.50.80">
    <property type="entry name" value="Nucleotide-binding domain of ferredoxin-NADP reductase (FNR) module"/>
    <property type="match status" value="1"/>
</dbReference>
<dbReference type="InterPro" id="IPR017938">
    <property type="entry name" value="Riboflavin_synthase-like_b-brl"/>
</dbReference>
<keyword evidence="6" id="KW-1185">Reference proteome</keyword>
<dbReference type="GO" id="GO:0009086">
    <property type="term" value="P:methionine biosynthetic process"/>
    <property type="evidence" value="ECO:0007669"/>
    <property type="project" value="TreeGrafter"/>
</dbReference>
<dbReference type="Proteomes" id="UP000256779">
    <property type="component" value="Unassembled WGS sequence"/>
</dbReference>
<feature type="transmembrane region" description="Helical" evidence="2">
    <location>
        <begin position="290"/>
        <end position="316"/>
    </location>
</feature>
<dbReference type="EMBL" id="QREG01000014">
    <property type="protein sequence ID" value="RED96580.1"/>
    <property type="molecule type" value="Genomic_DNA"/>
</dbReference>
<dbReference type="PROSITE" id="PS50902">
    <property type="entry name" value="FLAVODOXIN_LIKE"/>
    <property type="match status" value="1"/>
</dbReference>